<protein>
    <submittedName>
        <fullName evidence="2">Uncharacterized protein</fullName>
    </submittedName>
</protein>
<feature type="region of interest" description="Disordered" evidence="1">
    <location>
        <begin position="1"/>
        <end position="31"/>
    </location>
</feature>
<comment type="caution">
    <text evidence="2">The sequence shown here is derived from an EMBL/GenBank/DDBJ whole genome shotgun (WGS) entry which is preliminary data.</text>
</comment>
<evidence type="ECO:0000313" key="3">
    <source>
        <dbReference type="Proteomes" id="UP000324222"/>
    </source>
</evidence>
<keyword evidence="3" id="KW-1185">Reference proteome</keyword>
<name>A0A5B7DIF6_PORTR</name>
<evidence type="ECO:0000313" key="2">
    <source>
        <dbReference type="EMBL" id="MPC21321.1"/>
    </source>
</evidence>
<evidence type="ECO:0000256" key="1">
    <source>
        <dbReference type="SAM" id="MobiDB-lite"/>
    </source>
</evidence>
<feature type="region of interest" description="Disordered" evidence="1">
    <location>
        <begin position="139"/>
        <end position="171"/>
    </location>
</feature>
<dbReference type="Proteomes" id="UP000324222">
    <property type="component" value="Unassembled WGS sequence"/>
</dbReference>
<gene>
    <name evidence="2" type="ORF">E2C01_014303</name>
</gene>
<feature type="compositionally biased region" description="Basic residues" evidence="1">
    <location>
        <begin position="156"/>
        <end position="171"/>
    </location>
</feature>
<proteinExistence type="predicted"/>
<organism evidence="2 3">
    <name type="scientific">Portunus trituberculatus</name>
    <name type="common">Swimming crab</name>
    <name type="synonym">Neptunus trituberculatus</name>
    <dbReference type="NCBI Taxonomy" id="210409"/>
    <lineage>
        <taxon>Eukaryota</taxon>
        <taxon>Metazoa</taxon>
        <taxon>Ecdysozoa</taxon>
        <taxon>Arthropoda</taxon>
        <taxon>Crustacea</taxon>
        <taxon>Multicrustacea</taxon>
        <taxon>Malacostraca</taxon>
        <taxon>Eumalacostraca</taxon>
        <taxon>Eucarida</taxon>
        <taxon>Decapoda</taxon>
        <taxon>Pleocyemata</taxon>
        <taxon>Brachyura</taxon>
        <taxon>Eubrachyura</taxon>
        <taxon>Portunoidea</taxon>
        <taxon>Portunidae</taxon>
        <taxon>Portuninae</taxon>
        <taxon>Portunus</taxon>
    </lineage>
</organism>
<dbReference type="EMBL" id="VSRR010000964">
    <property type="protein sequence ID" value="MPC21321.1"/>
    <property type="molecule type" value="Genomic_DNA"/>
</dbReference>
<sequence length="223" mass="24153">MRISAHASPRAKCGPPHGRRGPEHSACSASKEGRPWRHHCYNLSTLLTESITYTTQALPPPSPPPQACTHHITPTGHDNILEKLTISLQDPWGVPGGGAVSRTQVTTSLAHQLSVNPQVFTKYHSPHHFPHPGTVVTGVQHSPAAPHAPAPVRITKGSRKVHSRKRSGRRVCGRELRQVHVHPPRPTLAHSLLTPRFLTLLAVPLSPSPVHTSHRPSPGSSAF</sequence>
<reference evidence="2 3" key="1">
    <citation type="submission" date="2019-05" db="EMBL/GenBank/DDBJ databases">
        <title>Another draft genome of Portunus trituberculatus and its Hox gene families provides insights of decapod evolution.</title>
        <authorList>
            <person name="Jeong J.-H."/>
            <person name="Song I."/>
            <person name="Kim S."/>
            <person name="Choi T."/>
            <person name="Kim D."/>
            <person name="Ryu S."/>
            <person name="Kim W."/>
        </authorList>
    </citation>
    <scope>NUCLEOTIDE SEQUENCE [LARGE SCALE GENOMIC DNA]</scope>
    <source>
        <tissue evidence="2">Muscle</tissue>
    </source>
</reference>
<accession>A0A5B7DIF6</accession>
<dbReference type="AlphaFoldDB" id="A0A5B7DIF6"/>